<dbReference type="GO" id="GO:0006086">
    <property type="term" value="P:pyruvate decarboxylation to acetyl-CoA"/>
    <property type="evidence" value="ECO:0007669"/>
    <property type="project" value="InterPro"/>
</dbReference>
<dbReference type="PROSITE" id="PS51826">
    <property type="entry name" value="PSBD"/>
    <property type="match status" value="1"/>
</dbReference>
<accession>A0A1E3W952</accession>
<gene>
    <name evidence="4" type="ORF">AUC71_15830</name>
</gene>
<comment type="caution">
    <text evidence="4">The sequence shown here is derived from an EMBL/GenBank/DDBJ whole genome shotgun (WGS) entry which is preliminary data.</text>
</comment>
<dbReference type="SUPFAM" id="SSF47005">
    <property type="entry name" value="Peripheral subunit-binding domain of 2-oxo acid dehydrogenase complex"/>
    <property type="match status" value="1"/>
</dbReference>
<dbReference type="PANTHER" id="PTHR23151">
    <property type="entry name" value="DIHYDROLIPOAMIDE ACETYL/SUCCINYL-TRANSFERASE-RELATED"/>
    <property type="match status" value="1"/>
</dbReference>
<dbReference type="GO" id="GO:0045254">
    <property type="term" value="C:pyruvate dehydrogenase complex"/>
    <property type="evidence" value="ECO:0007669"/>
    <property type="project" value="InterPro"/>
</dbReference>
<feature type="region of interest" description="Disordered" evidence="2">
    <location>
        <begin position="76"/>
        <end position="118"/>
    </location>
</feature>
<dbReference type="Gene3D" id="4.10.320.10">
    <property type="entry name" value="E3-binding domain"/>
    <property type="match status" value="1"/>
</dbReference>
<evidence type="ECO:0000259" key="3">
    <source>
        <dbReference type="PROSITE" id="PS51826"/>
    </source>
</evidence>
<dbReference type="Proteomes" id="UP000095042">
    <property type="component" value="Unassembled WGS sequence"/>
</dbReference>
<dbReference type="AlphaFoldDB" id="A0A1E3W952"/>
<dbReference type="InterPro" id="IPR036625">
    <property type="entry name" value="E3-bd_dom_sf"/>
</dbReference>
<name>A0A1E3W952_9HYPH</name>
<feature type="domain" description="Peripheral subunit-binding (PSBD)" evidence="3">
    <location>
        <begin position="40"/>
        <end position="77"/>
    </location>
</feature>
<feature type="compositionally biased region" description="Basic and acidic residues" evidence="2">
    <location>
        <begin position="99"/>
        <end position="109"/>
    </location>
</feature>
<dbReference type="SUPFAM" id="SSF52777">
    <property type="entry name" value="CoA-dependent acyltransferases"/>
    <property type="match status" value="1"/>
</dbReference>
<dbReference type="Pfam" id="PF00198">
    <property type="entry name" value="2-oxoacid_dh"/>
    <property type="match status" value="1"/>
</dbReference>
<evidence type="ECO:0000256" key="2">
    <source>
        <dbReference type="SAM" id="MobiDB-lite"/>
    </source>
</evidence>
<dbReference type="InterPro" id="IPR045257">
    <property type="entry name" value="E2/Pdx1"/>
</dbReference>
<sequence>MAENTIDHEHEGSPEHVMSRIAAQIMANGNGKGDHGRRVFASPLARRIASERGIDLAALKGSGPHGRIVLRDVEHAAPESPAAPTENAEAAEAPSQGEPTHDTPSRGEVMRAPAPSQGLSDKQVLAMYEPGSYELVPHDTMRRLIAERLTLAKQTIPHFYLNIECQLDALLAARKRLNDMAPDNGPRMFKLSLNDFIIKAMAMRCRPCPAPTPRGPNRASCGTAPRTSPWPWRSKAAACTRR</sequence>
<dbReference type="InterPro" id="IPR023213">
    <property type="entry name" value="CAT-like_dom_sf"/>
</dbReference>
<evidence type="ECO:0000313" key="5">
    <source>
        <dbReference type="Proteomes" id="UP000095042"/>
    </source>
</evidence>
<evidence type="ECO:0000256" key="1">
    <source>
        <dbReference type="ARBA" id="ARBA00007317"/>
    </source>
</evidence>
<keyword evidence="5" id="KW-1185">Reference proteome</keyword>
<dbReference type="EMBL" id="LPWD01000336">
    <property type="protein sequence ID" value="ODS02344.1"/>
    <property type="molecule type" value="Genomic_DNA"/>
</dbReference>
<comment type="similarity">
    <text evidence="1">Belongs to the 2-oxoacid dehydrogenase family.</text>
</comment>
<reference evidence="4 5" key="1">
    <citation type="journal article" date="2016" name="Environ. Microbiol.">
        <title>New Methyloceanibacter diversity from North Sea sediments includes methanotroph containing solely the soluble methane monooxygenase.</title>
        <authorList>
            <person name="Vekeman B."/>
            <person name="Kerckhof F.M."/>
            <person name="Cremers G."/>
            <person name="de Vos P."/>
            <person name="Vandamme P."/>
            <person name="Boon N."/>
            <person name="Op den Camp H.J."/>
            <person name="Heylen K."/>
        </authorList>
    </citation>
    <scope>NUCLEOTIDE SEQUENCE [LARGE SCALE GENOMIC DNA]</scope>
    <source>
        <strain evidence="4 5">R-67177</strain>
    </source>
</reference>
<dbReference type="InterPro" id="IPR001078">
    <property type="entry name" value="2-oxoacid_DH_actylTfrase"/>
</dbReference>
<dbReference type="GO" id="GO:0016746">
    <property type="term" value="F:acyltransferase activity"/>
    <property type="evidence" value="ECO:0007669"/>
    <property type="project" value="InterPro"/>
</dbReference>
<dbReference type="InterPro" id="IPR004167">
    <property type="entry name" value="PSBD"/>
</dbReference>
<organism evidence="4 5">
    <name type="scientific">Methyloceanibacter marginalis</name>
    <dbReference type="NCBI Taxonomy" id="1774971"/>
    <lineage>
        <taxon>Bacteria</taxon>
        <taxon>Pseudomonadati</taxon>
        <taxon>Pseudomonadota</taxon>
        <taxon>Alphaproteobacteria</taxon>
        <taxon>Hyphomicrobiales</taxon>
        <taxon>Hyphomicrobiaceae</taxon>
        <taxon>Methyloceanibacter</taxon>
    </lineage>
</organism>
<dbReference type="Pfam" id="PF02817">
    <property type="entry name" value="E3_binding"/>
    <property type="match status" value="1"/>
</dbReference>
<proteinExistence type="inferred from homology"/>
<dbReference type="Gene3D" id="3.30.559.10">
    <property type="entry name" value="Chloramphenicol acetyltransferase-like domain"/>
    <property type="match status" value="1"/>
</dbReference>
<evidence type="ECO:0000313" key="4">
    <source>
        <dbReference type="EMBL" id="ODS02344.1"/>
    </source>
</evidence>
<dbReference type="PANTHER" id="PTHR23151:SF90">
    <property type="entry name" value="DIHYDROLIPOYLLYSINE-RESIDUE ACETYLTRANSFERASE COMPONENT OF PYRUVATE DEHYDROGENASE COMPLEX, MITOCHONDRIAL-RELATED"/>
    <property type="match status" value="1"/>
</dbReference>
<protein>
    <recommendedName>
        <fullName evidence="3">Peripheral subunit-binding (PSBD) domain-containing protein</fullName>
    </recommendedName>
</protein>
<feature type="compositionally biased region" description="Low complexity" evidence="2">
    <location>
        <begin position="78"/>
        <end position="94"/>
    </location>
</feature>